<evidence type="ECO:0000313" key="2">
    <source>
        <dbReference type="EMBL" id="CAG8592952.1"/>
    </source>
</evidence>
<protein>
    <submittedName>
        <fullName evidence="2">6335_t:CDS:1</fullName>
    </submittedName>
</protein>
<proteinExistence type="predicted"/>
<organism evidence="2 3">
    <name type="scientific">Diversispora eburnea</name>
    <dbReference type="NCBI Taxonomy" id="1213867"/>
    <lineage>
        <taxon>Eukaryota</taxon>
        <taxon>Fungi</taxon>
        <taxon>Fungi incertae sedis</taxon>
        <taxon>Mucoromycota</taxon>
        <taxon>Glomeromycotina</taxon>
        <taxon>Glomeromycetes</taxon>
        <taxon>Diversisporales</taxon>
        <taxon>Diversisporaceae</taxon>
        <taxon>Diversispora</taxon>
    </lineage>
</organism>
<dbReference type="Proteomes" id="UP000789706">
    <property type="component" value="Unassembled WGS sequence"/>
</dbReference>
<gene>
    <name evidence="2" type="ORF">DEBURN_LOCUS9149</name>
</gene>
<dbReference type="EMBL" id="CAJVPK010001612">
    <property type="protein sequence ID" value="CAG8592952.1"/>
    <property type="molecule type" value="Genomic_DNA"/>
</dbReference>
<name>A0A9N9CBD1_9GLOM</name>
<evidence type="ECO:0000256" key="1">
    <source>
        <dbReference type="SAM" id="Coils"/>
    </source>
</evidence>
<dbReference type="OrthoDB" id="2430921at2759"/>
<sequence>QRIMVMINTVIEAINEITTNYESLRDQLDHLTETDSIATLRSEQFNTLSSHISISFHTSSSGSSQLSFSNIISTTWNEFKIIFDRIMAENNYSLDDMCNTVSVEIRGLGVGKISKETVLG</sequence>
<evidence type="ECO:0000313" key="3">
    <source>
        <dbReference type="Proteomes" id="UP000789706"/>
    </source>
</evidence>
<feature type="coiled-coil region" evidence="1">
    <location>
        <begin position="7"/>
        <end position="34"/>
    </location>
</feature>
<keyword evidence="3" id="KW-1185">Reference proteome</keyword>
<reference evidence="2" key="1">
    <citation type="submission" date="2021-06" db="EMBL/GenBank/DDBJ databases">
        <authorList>
            <person name="Kallberg Y."/>
            <person name="Tangrot J."/>
            <person name="Rosling A."/>
        </authorList>
    </citation>
    <scope>NUCLEOTIDE SEQUENCE</scope>
    <source>
        <strain evidence="2">AZ414A</strain>
    </source>
</reference>
<comment type="caution">
    <text evidence="2">The sequence shown here is derived from an EMBL/GenBank/DDBJ whole genome shotgun (WGS) entry which is preliminary data.</text>
</comment>
<accession>A0A9N9CBD1</accession>
<keyword evidence="1" id="KW-0175">Coiled coil</keyword>
<dbReference type="AlphaFoldDB" id="A0A9N9CBD1"/>
<feature type="non-terminal residue" evidence="2">
    <location>
        <position position="120"/>
    </location>
</feature>